<keyword evidence="7 11" id="KW-0653">Protein transport</keyword>
<evidence type="ECO:0000256" key="4">
    <source>
        <dbReference type="ARBA" id="ARBA00022519"/>
    </source>
</evidence>
<dbReference type="PANTHER" id="PTHR30612:SF0">
    <property type="entry name" value="CHLOROPLAST PROTEIN-TRANSPORTING ATPASE"/>
    <property type="match status" value="1"/>
</dbReference>
<comment type="catalytic activity">
    <reaction evidence="11">
        <text>ATP + H2O + cellular proteinSide 1 = ADP + phosphate + cellular proteinSide 2.</text>
        <dbReference type="EC" id="7.4.2.8"/>
    </reaction>
</comment>
<dbReference type="GO" id="GO:0008564">
    <property type="term" value="F:protein-exporting ATPase activity"/>
    <property type="evidence" value="ECO:0007669"/>
    <property type="project" value="UniProtKB-EC"/>
</dbReference>
<dbReference type="CDD" id="cd18803">
    <property type="entry name" value="SF2_C_secA"/>
    <property type="match status" value="1"/>
</dbReference>
<dbReference type="InterPro" id="IPR027417">
    <property type="entry name" value="P-loop_NTPase"/>
</dbReference>
<dbReference type="Pfam" id="PF21090">
    <property type="entry name" value="P-loop_SecA"/>
    <property type="match status" value="2"/>
</dbReference>
<dbReference type="GO" id="GO:0005524">
    <property type="term" value="F:ATP binding"/>
    <property type="evidence" value="ECO:0007669"/>
    <property type="project" value="UniProtKB-UniRule"/>
</dbReference>
<dbReference type="RefSeq" id="WP_011380272.1">
    <property type="nucleotide sequence ID" value="NZ_FNVK01000002.1"/>
</dbReference>
<dbReference type="PRINTS" id="PR00906">
    <property type="entry name" value="SECA"/>
</dbReference>
<dbReference type="EC" id="7.4.2.8" evidence="11"/>
<evidence type="ECO:0000256" key="1">
    <source>
        <dbReference type="ARBA" id="ARBA00022448"/>
    </source>
</evidence>
<keyword evidence="10 11" id="KW-0472">Membrane</keyword>
<dbReference type="Proteomes" id="UP000236751">
    <property type="component" value="Unassembled WGS sequence"/>
</dbReference>
<dbReference type="GO" id="GO:0031522">
    <property type="term" value="C:cell envelope Sec protein transport complex"/>
    <property type="evidence" value="ECO:0007669"/>
    <property type="project" value="TreeGrafter"/>
</dbReference>
<dbReference type="GO" id="GO:0005886">
    <property type="term" value="C:plasma membrane"/>
    <property type="evidence" value="ECO:0007669"/>
    <property type="project" value="UniProtKB-SubCell"/>
</dbReference>
<evidence type="ECO:0000313" key="15">
    <source>
        <dbReference type="EMBL" id="SEF48092.1"/>
    </source>
</evidence>
<dbReference type="InterPro" id="IPR000185">
    <property type="entry name" value="SecA"/>
</dbReference>
<dbReference type="SUPFAM" id="SSF81767">
    <property type="entry name" value="Pre-protein crosslinking domain of SecA"/>
    <property type="match status" value="1"/>
</dbReference>
<dbReference type="CDD" id="cd17928">
    <property type="entry name" value="DEXDc_SecA"/>
    <property type="match status" value="1"/>
</dbReference>
<dbReference type="InterPro" id="IPR036670">
    <property type="entry name" value="SecA_X-link_sf"/>
</dbReference>
<keyword evidence="4 11" id="KW-0997">Cell inner membrane</keyword>
<dbReference type="SMART" id="SM00957">
    <property type="entry name" value="SecA_DEAD"/>
    <property type="match status" value="1"/>
</dbReference>
<evidence type="ECO:0000256" key="5">
    <source>
        <dbReference type="ARBA" id="ARBA00022741"/>
    </source>
</evidence>
<keyword evidence="6 11" id="KW-0067">ATP-binding</keyword>
<sequence>MSKALLAAWRINSLAPAPYPERLDTNDNALDRFLGSSLGQARLWASHLRLKRLRSFADKVVHRSNALSALSEAELAACVDDLRVKLARQGLTEDLTIEVFSLVREVCGRKLGLRHFPVQLIGGRVILAGKLAEMQTGEGKSLTAVLPAIAVALSGLPVHVITVNEYLVRRDARFMRPVYEFFGLDVGMVVPDQDPETRRNAYGCDVTYCVNKDLVFDYLRDRIDSNRDVSDARRAVARLFRGDENSRAYLRGLFFGIVDEADSVLIDEARTPLIISSSVSDKQGVDDYRRALDFCRQLRDGLHFRIFAADKLIQLTPAGRDHITNICGNLPGVWQVARARFELIEQALAAQLLYMRDKHYIVKDEKVQIVDEYTGRVMSDRTWESGLHQMIEVKEGCALTDRRKTISRITYQRFFRRYLRLGGMTGTAAEVVGELSAIFGLDVLRIPTNRAVQRKNLGTRIFLDTASRWDAVLKSIRRVRDEGRPVLIGTRSVAASEHLSSLLKTEGIEHSVINARQDEDEATVVEQAGRVGRVTVATNMAGRGTDIKLESGVSDRGGLHVILSEFHESPRIDRQLYGRAGRQGDKGSYESIVSLEDELFVLFSGEMARRVMSNSSFSNVITGMKAKLLRGSAQRSSERYYSRIRRQTVLEDQRLAKMLAFAGRGE</sequence>
<dbReference type="Gene3D" id="3.90.1440.10">
    <property type="entry name" value="SecA, preprotein cross-linking domain"/>
    <property type="match status" value="1"/>
</dbReference>
<evidence type="ECO:0000256" key="7">
    <source>
        <dbReference type="ARBA" id="ARBA00022927"/>
    </source>
</evidence>
<evidence type="ECO:0000313" key="16">
    <source>
        <dbReference type="Proteomes" id="UP000236751"/>
    </source>
</evidence>
<comment type="function">
    <text evidence="11">Part of the Sec protein translocase complex. Interacts with the SecYEG preprotein conducting channel. Has a central role in coupling the hydrolysis of ATP to the transfer of proteins into and across the cell membrane, serving both as a receptor for the preprotein-SecB complex and as an ATP-driven molecular motor driving the stepwise translocation of polypeptide chains across the membrane.</text>
</comment>
<feature type="binding site" evidence="11">
    <location>
        <position position="119"/>
    </location>
    <ligand>
        <name>ATP</name>
        <dbReference type="ChEBI" id="CHEBI:30616"/>
    </ligand>
</feature>
<dbReference type="PROSITE" id="PS51196">
    <property type="entry name" value="SECA_MOTOR_DEAD"/>
    <property type="match status" value="1"/>
</dbReference>
<dbReference type="Pfam" id="PF01043">
    <property type="entry name" value="SecA_PP_bind"/>
    <property type="match status" value="1"/>
</dbReference>
<dbReference type="EMBL" id="FNVK01000002">
    <property type="protein sequence ID" value="SEF48092.1"/>
    <property type="molecule type" value="Genomic_DNA"/>
</dbReference>
<dbReference type="AlphaFoldDB" id="A0A1H5SBY3"/>
<dbReference type="GO" id="GO:0043952">
    <property type="term" value="P:protein transport by the Sec complex"/>
    <property type="evidence" value="ECO:0007669"/>
    <property type="project" value="TreeGrafter"/>
</dbReference>
<dbReference type="InterPro" id="IPR014018">
    <property type="entry name" value="SecA_motor_DEAD"/>
</dbReference>
<dbReference type="InterPro" id="IPR014001">
    <property type="entry name" value="Helicase_ATP-bd"/>
</dbReference>
<evidence type="ECO:0000256" key="10">
    <source>
        <dbReference type="ARBA" id="ARBA00023136"/>
    </source>
</evidence>
<dbReference type="PROSITE" id="PS51194">
    <property type="entry name" value="HELICASE_CTER"/>
    <property type="match status" value="1"/>
</dbReference>
<evidence type="ECO:0000259" key="12">
    <source>
        <dbReference type="PROSITE" id="PS51192"/>
    </source>
</evidence>
<feature type="domain" description="Helicase C-terminal" evidence="13">
    <location>
        <begin position="471"/>
        <end position="628"/>
    </location>
</feature>
<dbReference type="InterPro" id="IPR020937">
    <property type="entry name" value="SecA_CS"/>
</dbReference>
<evidence type="ECO:0000256" key="2">
    <source>
        <dbReference type="ARBA" id="ARBA00022475"/>
    </source>
</evidence>
<name>A0A1H5SBY3_NITMU</name>
<reference evidence="15 16" key="1">
    <citation type="submission" date="2016-10" db="EMBL/GenBank/DDBJ databases">
        <authorList>
            <person name="de Groot N.N."/>
        </authorList>
    </citation>
    <scope>NUCLEOTIDE SEQUENCE [LARGE SCALE GENOMIC DNA]</scope>
    <source>
        <strain evidence="15 16">Nl13</strain>
    </source>
</reference>
<proteinExistence type="inferred from homology"/>
<dbReference type="InterPro" id="IPR044722">
    <property type="entry name" value="SecA_SF2_C"/>
</dbReference>
<keyword evidence="8 11" id="KW-1278">Translocase</keyword>
<feature type="domain" description="SecA family profile" evidence="14">
    <location>
        <begin position="35"/>
        <end position="624"/>
    </location>
</feature>
<organism evidence="15 16">
    <name type="scientific">Nitrosospira multiformis (strain ATCC 25196 / NCIMB 11849 / C 71)</name>
    <dbReference type="NCBI Taxonomy" id="323848"/>
    <lineage>
        <taxon>Bacteria</taxon>
        <taxon>Pseudomonadati</taxon>
        <taxon>Pseudomonadota</taxon>
        <taxon>Betaproteobacteria</taxon>
        <taxon>Nitrosomonadales</taxon>
        <taxon>Nitrosomonadaceae</taxon>
        <taxon>Nitrosospira</taxon>
    </lineage>
</organism>
<protein>
    <recommendedName>
        <fullName evidence="11">Protein translocase subunit SecA</fullName>
        <ecNumber evidence="11">7.4.2.8</ecNumber>
    </recommendedName>
</protein>
<dbReference type="SMR" id="A0A1H5SBY3"/>
<keyword evidence="3 11" id="KW-0963">Cytoplasm</keyword>
<dbReference type="Pfam" id="PF07517">
    <property type="entry name" value="SecA_DEAD"/>
    <property type="match status" value="1"/>
</dbReference>
<feature type="domain" description="Helicase ATP-binding" evidence="12">
    <location>
        <begin position="121"/>
        <end position="297"/>
    </location>
</feature>
<evidence type="ECO:0000256" key="11">
    <source>
        <dbReference type="HAMAP-Rule" id="MF_01382"/>
    </source>
</evidence>
<dbReference type="InterPro" id="IPR011115">
    <property type="entry name" value="SecA_DEAD"/>
</dbReference>
<comment type="similarity">
    <text evidence="11">Belongs to the SecA family.</text>
</comment>
<keyword evidence="1 11" id="KW-0813">Transport</keyword>
<dbReference type="PANTHER" id="PTHR30612">
    <property type="entry name" value="SECA INNER MEMBRANE COMPONENT OF SEC PROTEIN SECRETION SYSTEM"/>
    <property type="match status" value="1"/>
</dbReference>
<dbReference type="FunFam" id="3.40.50.300:FF:000429">
    <property type="entry name" value="Preprotein translocase subunit SecA"/>
    <property type="match status" value="1"/>
</dbReference>
<keyword evidence="2 11" id="KW-1003">Cell membrane</keyword>
<dbReference type="Gene3D" id="3.40.50.300">
    <property type="entry name" value="P-loop containing nucleotide triphosphate hydrolases"/>
    <property type="match status" value="2"/>
</dbReference>
<dbReference type="KEGG" id="nmu:Nmul_A0924"/>
<dbReference type="InterPro" id="IPR011130">
    <property type="entry name" value="SecA_preprotein_X-link_dom"/>
</dbReference>
<dbReference type="HAMAP" id="MF_01382">
    <property type="entry name" value="SecA"/>
    <property type="match status" value="1"/>
</dbReference>
<evidence type="ECO:0000256" key="8">
    <source>
        <dbReference type="ARBA" id="ARBA00022967"/>
    </source>
</evidence>
<accession>A0A1H5SBY3</accession>
<dbReference type="GO" id="GO:0017038">
    <property type="term" value="P:protein import"/>
    <property type="evidence" value="ECO:0007669"/>
    <property type="project" value="InterPro"/>
</dbReference>
<dbReference type="PROSITE" id="PS01312">
    <property type="entry name" value="SECA"/>
    <property type="match status" value="1"/>
</dbReference>
<dbReference type="PROSITE" id="PS51192">
    <property type="entry name" value="HELICASE_ATP_BIND_1"/>
    <property type="match status" value="1"/>
</dbReference>
<gene>
    <name evidence="11" type="primary">secA</name>
    <name evidence="15" type="ORF">SAMN05216403_10295</name>
</gene>
<comment type="subcellular location">
    <subcellularLocation>
        <location evidence="11">Cell inner membrane</location>
        <topology evidence="11">Peripheral membrane protein</topology>
        <orientation evidence="11">Cytoplasmic side</orientation>
    </subcellularLocation>
    <subcellularLocation>
        <location evidence="11">Cytoplasm</location>
    </subcellularLocation>
    <text evidence="11">Distribution is 50-50.</text>
</comment>
<evidence type="ECO:0000259" key="13">
    <source>
        <dbReference type="PROSITE" id="PS51194"/>
    </source>
</evidence>
<feature type="binding site" evidence="11">
    <location>
        <position position="546"/>
    </location>
    <ligand>
        <name>ATP</name>
        <dbReference type="ChEBI" id="CHEBI:30616"/>
    </ligand>
</feature>
<dbReference type="SMART" id="SM00958">
    <property type="entry name" value="SecA_PP_bind"/>
    <property type="match status" value="1"/>
</dbReference>
<dbReference type="GO" id="GO:0065002">
    <property type="term" value="P:intracellular protein transmembrane transport"/>
    <property type="evidence" value="ECO:0007669"/>
    <property type="project" value="UniProtKB-UniRule"/>
</dbReference>
<dbReference type="GO" id="GO:0005829">
    <property type="term" value="C:cytosol"/>
    <property type="evidence" value="ECO:0007669"/>
    <property type="project" value="TreeGrafter"/>
</dbReference>
<evidence type="ECO:0000256" key="6">
    <source>
        <dbReference type="ARBA" id="ARBA00022840"/>
    </source>
</evidence>
<evidence type="ECO:0000256" key="9">
    <source>
        <dbReference type="ARBA" id="ARBA00023010"/>
    </source>
</evidence>
<keyword evidence="5 11" id="KW-0547">Nucleotide-binding</keyword>
<feature type="binding site" evidence="11">
    <location>
        <begin position="137"/>
        <end position="141"/>
    </location>
    <ligand>
        <name>ATP</name>
        <dbReference type="ChEBI" id="CHEBI:30616"/>
    </ligand>
</feature>
<dbReference type="GO" id="GO:0006605">
    <property type="term" value="P:protein targeting"/>
    <property type="evidence" value="ECO:0007669"/>
    <property type="project" value="UniProtKB-UniRule"/>
</dbReference>
<evidence type="ECO:0000259" key="14">
    <source>
        <dbReference type="PROSITE" id="PS51196"/>
    </source>
</evidence>
<comment type="subunit">
    <text evidence="11">Monomer and homodimer. Part of the essential Sec protein translocation apparatus which comprises SecA, SecYEG and auxiliary proteins SecDF-YajC and YidC.</text>
</comment>
<dbReference type="InterPro" id="IPR001650">
    <property type="entry name" value="Helicase_C-like"/>
</dbReference>
<evidence type="ECO:0000256" key="3">
    <source>
        <dbReference type="ARBA" id="ARBA00022490"/>
    </source>
</evidence>
<keyword evidence="9 11" id="KW-0811">Translocation</keyword>
<dbReference type="SUPFAM" id="SSF52540">
    <property type="entry name" value="P-loop containing nucleoside triphosphate hydrolases"/>
    <property type="match status" value="2"/>
</dbReference>